<dbReference type="PANTHER" id="PTHR30329:SF21">
    <property type="entry name" value="LIPOPROTEIN YIAD-RELATED"/>
    <property type="match status" value="1"/>
</dbReference>
<dbReference type="InterPro" id="IPR036737">
    <property type="entry name" value="OmpA-like_sf"/>
</dbReference>
<reference evidence="5 6" key="1">
    <citation type="submission" date="2024-02" db="EMBL/GenBank/DDBJ databases">
        <title>Janibacter sp. nov., isolated from gut of marine sandworm.</title>
        <authorList>
            <person name="Kim B."/>
            <person name="Jun M.O."/>
            <person name="Shin N.-R."/>
        </authorList>
    </citation>
    <scope>NUCLEOTIDE SEQUENCE [LARGE SCALE GENOMIC DNA]</scope>
    <source>
        <strain evidence="5 6">A1S7</strain>
    </source>
</reference>
<dbReference type="InterPro" id="IPR050330">
    <property type="entry name" value="Bact_OuterMem_StrucFunc"/>
</dbReference>
<dbReference type="PROSITE" id="PS51123">
    <property type="entry name" value="OMPA_2"/>
    <property type="match status" value="1"/>
</dbReference>
<dbReference type="InterPro" id="IPR006665">
    <property type="entry name" value="OmpA-like"/>
</dbReference>
<dbReference type="PANTHER" id="PTHR30329">
    <property type="entry name" value="STATOR ELEMENT OF FLAGELLAR MOTOR COMPLEX"/>
    <property type="match status" value="1"/>
</dbReference>
<feature type="chain" id="PRO_5045467594" evidence="3">
    <location>
        <begin position="34"/>
        <end position="200"/>
    </location>
</feature>
<dbReference type="EMBL" id="CP144913">
    <property type="protein sequence ID" value="WXB76384.1"/>
    <property type="molecule type" value="Genomic_DNA"/>
</dbReference>
<accession>A0ABZ2MH53</accession>
<dbReference type="Pfam" id="PF00691">
    <property type="entry name" value="OmpA"/>
    <property type="match status" value="1"/>
</dbReference>
<name>A0ABZ2MH53_9MICO</name>
<keyword evidence="1" id="KW-0472">Membrane</keyword>
<keyword evidence="6" id="KW-1185">Reference proteome</keyword>
<keyword evidence="3" id="KW-0732">Signal</keyword>
<feature type="domain" description="OmpA-like" evidence="4">
    <location>
        <begin position="83"/>
        <end position="200"/>
    </location>
</feature>
<protein>
    <submittedName>
        <fullName evidence="5">OmpA family protein</fullName>
    </submittedName>
</protein>
<proteinExistence type="predicted"/>
<dbReference type="Proteomes" id="UP001382727">
    <property type="component" value="Chromosome"/>
</dbReference>
<evidence type="ECO:0000313" key="6">
    <source>
        <dbReference type="Proteomes" id="UP001382727"/>
    </source>
</evidence>
<dbReference type="SUPFAM" id="SSF103088">
    <property type="entry name" value="OmpA-like"/>
    <property type="match status" value="1"/>
</dbReference>
<evidence type="ECO:0000256" key="1">
    <source>
        <dbReference type="PROSITE-ProRule" id="PRU00473"/>
    </source>
</evidence>
<evidence type="ECO:0000259" key="4">
    <source>
        <dbReference type="PROSITE" id="PS51123"/>
    </source>
</evidence>
<sequence length="200" mass="21221">MTALSRSGGRLTRPLVAACLAVPLVLLGTSAQAAGDDPLTIDNLPSMPDSEIANHRVGIDVPELSAITVPDLDAFEPEVEETGDETVVSLQTDVLFRFGESTLTSSATQAVAEAVEELPDDAQVAVVGHTDSVGSKSDNKKLSAERAEAVAEVIEDERDDLTLEVSGKGESEPVEPNERGGEDNPQGREKNRRVELRYGD</sequence>
<dbReference type="Gene3D" id="3.30.1330.60">
    <property type="entry name" value="OmpA-like domain"/>
    <property type="match status" value="1"/>
</dbReference>
<feature type="signal peptide" evidence="3">
    <location>
        <begin position="1"/>
        <end position="33"/>
    </location>
</feature>
<evidence type="ECO:0000256" key="3">
    <source>
        <dbReference type="SAM" id="SignalP"/>
    </source>
</evidence>
<dbReference type="RefSeq" id="WP_338749307.1">
    <property type="nucleotide sequence ID" value="NZ_CP144913.1"/>
</dbReference>
<organism evidence="5 6">
    <name type="scientific">Janibacter alittae</name>
    <dbReference type="NCBI Taxonomy" id="3115209"/>
    <lineage>
        <taxon>Bacteria</taxon>
        <taxon>Bacillati</taxon>
        <taxon>Actinomycetota</taxon>
        <taxon>Actinomycetes</taxon>
        <taxon>Micrococcales</taxon>
        <taxon>Intrasporangiaceae</taxon>
        <taxon>Janibacter</taxon>
    </lineage>
</organism>
<evidence type="ECO:0000256" key="2">
    <source>
        <dbReference type="SAM" id="MobiDB-lite"/>
    </source>
</evidence>
<dbReference type="CDD" id="cd07185">
    <property type="entry name" value="OmpA_C-like"/>
    <property type="match status" value="1"/>
</dbReference>
<feature type="region of interest" description="Disordered" evidence="2">
    <location>
        <begin position="154"/>
        <end position="200"/>
    </location>
</feature>
<gene>
    <name evidence="5" type="ORF">V1351_15790</name>
</gene>
<evidence type="ECO:0000313" key="5">
    <source>
        <dbReference type="EMBL" id="WXB76384.1"/>
    </source>
</evidence>
<feature type="compositionally biased region" description="Basic and acidic residues" evidence="2">
    <location>
        <begin position="167"/>
        <end position="200"/>
    </location>
</feature>